<evidence type="ECO:0000313" key="3">
    <source>
        <dbReference type="EMBL" id="KAG9240310.1"/>
    </source>
</evidence>
<keyword evidence="4" id="KW-1185">Reference proteome</keyword>
<evidence type="ECO:0000256" key="2">
    <source>
        <dbReference type="SAM" id="SignalP"/>
    </source>
</evidence>
<dbReference type="EMBL" id="MU254493">
    <property type="protein sequence ID" value="KAG9240310.1"/>
    <property type="molecule type" value="Genomic_DNA"/>
</dbReference>
<dbReference type="Proteomes" id="UP000887226">
    <property type="component" value="Unassembled WGS sequence"/>
</dbReference>
<organism evidence="3 4">
    <name type="scientific">Calycina marina</name>
    <dbReference type="NCBI Taxonomy" id="1763456"/>
    <lineage>
        <taxon>Eukaryota</taxon>
        <taxon>Fungi</taxon>
        <taxon>Dikarya</taxon>
        <taxon>Ascomycota</taxon>
        <taxon>Pezizomycotina</taxon>
        <taxon>Leotiomycetes</taxon>
        <taxon>Helotiales</taxon>
        <taxon>Pezizellaceae</taxon>
        <taxon>Calycina</taxon>
    </lineage>
</organism>
<dbReference type="AlphaFoldDB" id="A0A9P7YV29"/>
<reference evidence="3" key="1">
    <citation type="journal article" date="2021" name="IMA Fungus">
        <title>Genomic characterization of three marine fungi, including Emericellopsis atlantica sp. nov. with signatures of a generalist lifestyle and marine biomass degradation.</title>
        <authorList>
            <person name="Hagestad O.C."/>
            <person name="Hou L."/>
            <person name="Andersen J.H."/>
            <person name="Hansen E.H."/>
            <person name="Altermark B."/>
            <person name="Li C."/>
            <person name="Kuhnert E."/>
            <person name="Cox R.J."/>
            <person name="Crous P.W."/>
            <person name="Spatafora J.W."/>
            <person name="Lail K."/>
            <person name="Amirebrahimi M."/>
            <person name="Lipzen A."/>
            <person name="Pangilinan J."/>
            <person name="Andreopoulos W."/>
            <person name="Hayes R.D."/>
            <person name="Ng V."/>
            <person name="Grigoriev I.V."/>
            <person name="Jackson S.A."/>
            <person name="Sutton T.D.S."/>
            <person name="Dobson A.D.W."/>
            <person name="Rama T."/>
        </authorList>
    </citation>
    <scope>NUCLEOTIDE SEQUENCE</scope>
    <source>
        <strain evidence="3">TRa3180A</strain>
    </source>
</reference>
<accession>A0A9P7YV29</accession>
<proteinExistence type="predicted"/>
<protein>
    <submittedName>
        <fullName evidence="3">Uncharacterized protein</fullName>
    </submittedName>
</protein>
<gene>
    <name evidence="3" type="ORF">BJ878DRAFT_546387</name>
</gene>
<feature type="region of interest" description="Disordered" evidence="1">
    <location>
        <begin position="53"/>
        <end position="72"/>
    </location>
</feature>
<evidence type="ECO:0000256" key="1">
    <source>
        <dbReference type="SAM" id="MobiDB-lite"/>
    </source>
</evidence>
<keyword evidence="2" id="KW-0732">Signal</keyword>
<evidence type="ECO:0000313" key="4">
    <source>
        <dbReference type="Proteomes" id="UP000887226"/>
    </source>
</evidence>
<feature type="chain" id="PRO_5040466082" evidence="2">
    <location>
        <begin position="24"/>
        <end position="72"/>
    </location>
</feature>
<comment type="caution">
    <text evidence="3">The sequence shown here is derived from an EMBL/GenBank/DDBJ whole genome shotgun (WGS) entry which is preliminary data.</text>
</comment>
<sequence>MASAVAIIIAILAIGVMIFKAEAKAEEKLEAHELKEGQDFLKGSQQADIVNNEGLGSVDGLTDGTKARWGSS</sequence>
<name>A0A9P7YV29_9HELO</name>
<feature type="signal peptide" evidence="2">
    <location>
        <begin position="1"/>
        <end position="23"/>
    </location>
</feature>